<protein>
    <submittedName>
        <fullName evidence="1">Uncharacterized protein</fullName>
    </submittedName>
</protein>
<dbReference type="AlphaFoldDB" id="A0A9X8E8C1"/>
<gene>
    <name evidence="1" type="ORF">DYB28_014124</name>
</gene>
<dbReference type="EMBL" id="QUTI01015822">
    <property type="protein sequence ID" value="RLO11460.1"/>
    <property type="molecule type" value="Genomic_DNA"/>
</dbReference>
<accession>A0A9X8E8C1</accession>
<evidence type="ECO:0000313" key="2">
    <source>
        <dbReference type="Proteomes" id="UP000275652"/>
    </source>
</evidence>
<reference evidence="1 2" key="1">
    <citation type="journal article" date="2018" name="J. Invertebr. Pathol.">
        <title>New genotyping method for the causative agent of crayfish plague (Aphanomyces astaci) based on whole genome data.</title>
        <authorList>
            <person name="Minardi D."/>
            <person name="Studholme D.J."/>
            <person name="van der Giezen M."/>
            <person name="Pretto T."/>
            <person name="Oidtmann B."/>
        </authorList>
    </citation>
    <scope>NUCLEOTIDE SEQUENCE [LARGE SCALE GENOMIC DNA]</scope>
    <source>
        <strain evidence="1 2">KB13</strain>
    </source>
</reference>
<sequence>VRHKKRPPLGRTQVFVKEMCHWLQRIQGDCGMSLQLARVPIHPFSLSTLQTQMELLARRQKKQISAIPGGIGGLPSLVTVAKTVAAATKLLGAATAFPSDSSSLSPSMAPKDFITALGTTPEKILRMVWSGKKAKEAHMGIKIPLVKNEGG</sequence>
<evidence type="ECO:0000313" key="1">
    <source>
        <dbReference type="EMBL" id="RLO11460.1"/>
    </source>
</evidence>
<name>A0A9X8E8C1_APHAT</name>
<organism evidence="1 2">
    <name type="scientific">Aphanomyces astaci</name>
    <name type="common">Crayfish plague agent</name>
    <dbReference type="NCBI Taxonomy" id="112090"/>
    <lineage>
        <taxon>Eukaryota</taxon>
        <taxon>Sar</taxon>
        <taxon>Stramenopiles</taxon>
        <taxon>Oomycota</taxon>
        <taxon>Saprolegniomycetes</taxon>
        <taxon>Saprolegniales</taxon>
        <taxon>Verrucalvaceae</taxon>
        <taxon>Aphanomyces</taxon>
    </lineage>
</organism>
<proteinExistence type="predicted"/>
<feature type="non-terminal residue" evidence="1">
    <location>
        <position position="1"/>
    </location>
</feature>
<dbReference type="Proteomes" id="UP000275652">
    <property type="component" value="Unassembled WGS sequence"/>
</dbReference>
<comment type="caution">
    <text evidence="1">The sequence shown here is derived from an EMBL/GenBank/DDBJ whole genome shotgun (WGS) entry which is preliminary data.</text>
</comment>